<organism evidence="4 5">
    <name type="scientific">Tricholomella constricta</name>
    <dbReference type="NCBI Taxonomy" id="117010"/>
    <lineage>
        <taxon>Eukaryota</taxon>
        <taxon>Fungi</taxon>
        <taxon>Dikarya</taxon>
        <taxon>Basidiomycota</taxon>
        <taxon>Agaricomycotina</taxon>
        <taxon>Agaricomycetes</taxon>
        <taxon>Agaricomycetidae</taxon>
        <taxon>Agaricales</taxon>
        <taxon>Tricholomatineae</taxon>
        <taxon>Lyophyllaceae</taxon>
        <taxon>Tricholomella</taxon>
    </lineage>
</organism>
<dbReference type="Pfam" id="PF03372">
    <property type="entry name" value="Exo_endo_phos"/>
    <property type="match status" value="1"/>
</dbReference>
<reference evidence="4 5" key="1">
    <citation type="journal article" date="2020" name="ISME J.">
        <title>Uncovering the hidden diversity of litter-decomposition mechanisms in mushroom-forming fungi.</title>
        <authorList>
            <person name="Floudas D."/>
            <person name="Bentzer J."/>
            <person name="Ahren D."/>
            <person name="Johansson T."/>
            <person name="Persson P."/>
            <person name="Tunlid A."/>
        </authorList>
    </citation>
    <scope>NUCLEOTIDE SEQUENCE [LARGE SCALE GENOMIC DNA]</scope>
    <source>
        <strain evidence="4 5">CBS 661.87</strain>
    </source>
</reference>
<dbReference type="GO" id="GO:0003676">
    <property type="term" value="F:nucleic acid binding"/>
    <property type="evidence" value="ECO:0007669"/>
    <property type="project" value="InterPro"/>
</dbReference>
<evidence type="ECO:0000259" key="3">
    <source>
        <dbReference type="PROSITE" id="PS50879"/>
    </source>
</evidence>
<proteinExistence type="predicted"/>
<evidence type="ECO:0000256" key="1">
    <source>
        <dbReference type="SAM" id="Coils"/>
    </source>
</evidence>
<feature type="coiled-coil region" evidence="1">
    <location>
        <begin position="521"/>
        <end position="549"/>
    </location>
</feature>
<name>A0A8H5H8Y8_9AGAR</name>
<dbReference type="InterPro" id="IPR002156">
    <property type="entry name" value="RNaseH_domain"/>
</dbReference>
<feature type="region of interest" description="Disordered" evidence="2">
    <location>
        <begin position="1"/>
        <end position="74"/>
    </location>
</feature>
<dbReference type="PANTHER" id="PTHR19446">
    <property type="entry name" value="REVERSE TRANSCRIPTASES"/>
    <property type="match status" value="1"/>
</dbReference>
<evidence type="ECO:0000256" key="2">
    <source>
        <dbReference type="SAM" id="MobiDB-lite"/>
    </source>
</evidence>
<dbReference type="Pfam" id="PF00075">
    <property type="entry name" value="RNase_H"/>
    <property type="match status" value="1"/>
</dbReference>
<feature type="domain" description="RNase H type-1" evidence="3">
    <location>
        <begin position="935"/>
        <end position="1078"/>
    </location>
</feature>
<evidence type="ECO:0000313" key="4">
    <source>
        <dbReference type="EMBL" id="KAF5378615.1"/>
    </source>
</evidence>
<keyword evidence="1" id="KW-0175">Coiled coil</keyword>
<dbReference type="SUPFAM" id="SSF56219">
    <property type="entry name" value="DNase I-like"/>
    <property type="match status" value="1"/>
</dbReference>
<accession>A0A8H5H8Y8</accession>
<evidence type="ECO:0000313" key="5">
    <source>
        <dbReference type="Proteomes" id="UP000565441"/>
    </source>
</evidence>
<protein>
    <recommendedName>
        <fullName evidence="3">RNase H type-1 domain-containing protein</fullName>
    </recommendedName>
</protein>
<dbReference type="GO" id="GO:0004523">
    <property type="term" value="F:RNA-DNA hybrid ribonuclease activity"/>
    <property type="evidence" value="ECO:0007669"/>
    <property type="project" value="InterPro"/>
</dbReference>
<feature type="compositionally biased region" description="Low complexity" evidence="2">
    <location>
        <begin position="17"/>
        <end position="34"/>
    </location>
</feature>
<dbReference type="InterPro" id="IPR012337">
    <property type="entry name" value="RNaseH-like_sf"/>
</dbReference>
<comment type="caution">
    <text evidence="4">The sequence shown here is derived from an EMBL/GenBank/DDBJ whole genome shotgun (WGS) entry which is preliminary data.</text>
</comment>
<dbReference type="InterPro" id="IPR036691">
    <property type="entry name" value="Endo/exonu/phosph_ase_sf"/>
</dbReference>
<dbReference type="Gene3D" id="3.30.420.10">
    <property type="entry name" value="Ribonuclease H-like superfamily/Ribonuclease H"/>
    <property type="match status" value="1"/>
</dbReference>
<gene>
    <name evidence="4" type="ORF">D9615_007186</name>
</gene>
<dbReference type="SUPFAM" id="SSF53098">
    <property type="entry name" value="Ribonuclease H-like"/>
    <property type="match status" value="1"/>
</dbReference>
<dbReference type="Proteomes" id="UP000565441">
    <property type="component" value="Unassembled WGS sequence"/>
</dbReference>
<dbReference type="CDD" id="cd09076">
    <property type="entry name" value="L1-EN"/>
    <property type="match status" value="1"/>
</dbReference>
<dbReference type="PROSITE" id="PS50879">
    <property type="entry name" value="RNASE_H_1"/>
    <property type="match status" value="1"/>
</dbReference>
<keyword evidence="5" id="KW-1185">Reference proteome</keyword>
<dbReference type="Gene3D" id="3.60.10.10">
    <property type="entry name" value="Endonuclease/exonuclease/phosphatase"/>
    <property type="match status" value="1"/>
</dbReference>
<sequence length="1377" mass="156177">MQIEARRQLGNGDTGLPTEPAAQPPQTASTITPTNEHHTISSAPNAHQQNNVTPGTHQPRTITDYFNPPTQSQKKKILRANIRIGSYNIRGGGSRQTSNKWEQINQVMRDNKIGILAVQETHLTRAEVNRLNGLFEKRLLIINSSLHRRTNAAGVAIILNKQWTAWDETHHWEVVPGRALLVQIPWKNSRETTRTILAIYAPNDPAENKELWVTLQRAFRNNRLPNPDFMIGDFNIVEDALDRIPAHEDDANAVEELRTLKSQLNLMDGWRAENGDEKAYSYLQSTTFSQSRIDRIYINPELFPSTREWEISHDISLSDHNLVSVQYFDPGAPKIGRGRWSIPQYAVDDEKFIKDIKPLLDRALKPVGTPETPPEPNPQRRLKNLKDEIIELARKYVSKRVPESKKKIAAREIELKKVLNDPSTSEEFKKERAAELETEMRKLQLHHHLSTRERTHLKFAKESELIGKTWINVNKEIRGRDQILALQKPDSVRGGLVYNSTKMAEIARKYHSEIQSIGRCYDAAKEEREKAIEEALNALETKLTDEESDELNTPLTSSEIRRAIYDSANEKSPGLDGIPTEIWKELTRNPEHIKEDEEEEEIWDAARLLRDAYNNVIEYGILQDTDFASGWMSPIFKKKDKTKIENYRPITVLNADYKIMTKTLTARITAPALKLIHTDQAGFMKGRRIENQTDLIRTMIEYGQNGEAKAKNIPTQYGPPDERSAINCFTQKWEAAKQSKKSAAPLYVREMIKTSRKYGLRLWTNAPSENAKRSLPIWLHVASKRTRAASDANNLWAKCQRDNHKLSTVGDMADYASGPECQTQARTTPDPDPNPQAQECQCRVCSHHRAINCTDPQACRRSAKKLLLSLRKTWIPNPERDEVDELTREKSEGYFPLNRADSVAECFRIFTTSEAPSLTLDEDLGKFPHLHTHDEDEFTSIYTDGSGIGIDTIEAAAGGGVFFEDDDPRNEAFRLPISLPQTNNAAEAAAILAAVNKVNRDAPIIINSDSQITIKAITQLATKIEDSGWIETSNREILEPLFALLRTRSASTIIKKVKAHSGIHGNERADSLAGEGAAQPISQIILPLTPINEATTQGVRLSTATQGLLYKGIRKIKASKTKARRQTTCHLDIARHEIAQRTGKLPTDKAIWTSLKKGHLLSNKRARQLIWKLMHHGLPIGEFWNSITNYEHRAECRECGTTESPEHIFTECKFSGQETIWKSVKTIFENKNIPWIAPSLGTVMGCGISELTNELNGQKRPAADRLYTIVIAEATQLIWRTRCDWRMEKGEDPLLAQTVTETHNKWAAHLNKVLHTDILSSNYKPHKNINKARMNLPTEESVIETWWDVVTDNSELEWEVKKKSRRRKVGVLVGNAT</sequence>
<dbReference type="OrthoDB" id="416119at2759"/>
<dbReference type="InterPro" id="IPR005135">
    <property type="entry name" value="Endo/exonuclease/phosphatase"/>
</dbReference>
<feature type="compositionally biased region" description="Polar residues" evidence="2">
    <location>
        <begin position="40"/>
        <end position="61"/>
    </location>
</feature>
<dbReference type="InterPro" id="IPR036397">
    <property type="entry name" value="RNaseH_sf"/>
</dbReference>
<dbReference type="EMBL" id="JAACJP010000019">
    <property type="protein sequence ID" value="KAF5378615.1"/>
    <property type="molecule type" value="Genomic_DNA"/>
</dbReference>